<organism evidence="5 6">
    <name type="scientific">Sphaeroforma arctica JP610</name>
    <dbReference type="NCBI Taxonomy" id="667725"/>
    <lineage>
        <taxon>Eukaryota</taxon>
        <taxon>Ichthyosporea</taxon>
        <taxon>Ichthyophonida</taxon>
        <taxon>Sphaeroforma</taxon>
    </lineage>
</organism>
<dbReference type="Gene3D" id="1.25.40.20">
    <property type="entry name" value="Ankyrin repeat-containing domain"/>
    <property type="match status" value="4"/>
</dbReference>
<feature type="compositionally biased region" description="Low complexity" evidence="4">
    <location>
        <begin position="476"/>
        <end position="498"/>
    </location>
</feature>
<feature type="region of interest" description="Disordered" evidence="4">
    <location>
        <begin position="459"/>
        <end position="503"/>
    </location>
</feature>
<keyword evidence="6" id="KW-1185">Reference proteome</keyword>
<evidence type="ECO:0000256" key="1">
    <source>
        <dbReference type="ARBA" id="ARBA00022737"/>
    </source>
</evidence>
<feature type="repeat" description="ANK" evidence="3">
    <location>
        <begin position="98"/>
        <end position="130"/>
    </location>
</feature>
<feature type="compositionally biased region" description="Basic and acidic residues" evidence="4">
    <location>
        <begin position="462"/>
        <end position="474"/>
    </location>
</feature>
<sequence>MDLITAVEEKNLPAVVKLLDNGWDVDTTDQHGRSALVAAAATGCSDIVDVLLEYGATVDLTDKYRYSALMRAAHRGYFGIVRSLLDCGADTEIKCKAQGYTALMRAAHEGHANVVDLLIEREADVNATSTKSGVSALLRAAIKGHSAIVSALLEASADCNIASKGDYTPLLRAAEECHVDVVDLLLRKGNPDRCFSEFDHMHPIYLVENSRNNTKQAKTKTITALLDAGVKPHRNFQNADSCLLTVVADDNDELVEALLRQDDCDVDYANVDGETALIRAARLGRLTTVSLLLAAHANVDARDKFGDSPLICAANEGHTNVAKHLIEHEADVNAAAEHGHTALIVAAISGHFDIVQYLLDSGADIDSQTDDGFTALIEATKNGHAENVDLLIRRQCDPDLCTSSYRITWSTQSINDAFLFYSSDEESSDEVQGFLGEVDESSFSNGSQEYLCASSSFVDSDDSIRDKNESDRTHTHAQTRTHTQPNTTTTHTTLSTATNNPDTHTAKAAVDYDYAQYIAAHKYPTDESTPGVRVLRQAENTRIQALGGDLSLYVGQMRSKRVEKTTHITPNTHPSVCIGVDAWYDTGMKDTVPNTPSDARSVLNEPAKACVSGMADGTGASAILVSSGAQPTSASVFADEHSTSAPQSPSQEPLMCADNTDTSSDDASDDVSRDESEGIGHGRACAASGMCGDGATKGGSGGGKGGCLAEDDGLGTAADGDRVDCGENETENAGHGSGESGNGHESGAYAPKSGGVVDDRSGQYERTGNGVQGIETLSEAELLTLQRMLYGTEIYSANPGTTSTSQVSDIPSEHPDDRVTLPQASTTMRQSSLDSSGVSNETIGTSTTPSYPSSESM</sequence>
<reference evidence="5 6" key="1">
    <citation type="submission" date="2011-02" db="EMBL/GenBank/DDBJ databases">
        <title>The Genome Sequence of Sphaeroforma arctica JP610.</title>
        <authorList>
            <consortium name="The Broad Institute Genome Sequencing Platform"/>
            <person name="Russ C."/>
            <person name="Cuomo C."/>
            <person name="Young S.K."/>
            <person name="Zeng Q."/>
            <person name="Gargeya S."/>
            <person name="Alvarado L."/>
            <person name="Berlin A."/>
            <person name="Chapman S.B."/>
            <person name="Chen Z."/>
            <person name="Freedman E."/>
            <person name="Gellesch M."/>
            <person name="Goldberg J."/>
            <person name="Griggs A."/>
            <person name="Gujja S."/>
            <person name="Heilman E."/>
            <person name="Heiman D."/>
            <person name="Howarth C."/>
            <person name="Mehta T."/>
            <person name="Neiman D."/>
            <person name="Pearson M."/>
            <person name="Roberts A."/>
            <person name="Saif S."/>
            <person name="Shea T."/>
            <person name="Shenoy N."/>
            <person name="Sisk P."/>
            <person name="Stolte C."/>
            <person name="Sykes S."/>
            <person name="White J."/>
            <person name="Yandava C."/>
            <person name="Burger G."/>
            <person name="Gray M.W."/>
            <person name="Holland P.W.H."/>
            <person name="King N."/>
            <person name="Lang F.B.F."/>
            <person name="Roger A.J."/>
            <person name="Ruiz-Trillo I."/>
            <person name="Haas B."/>
            <person name="Nusbaum C."/>
            <person name="Birren B."/>
        </authorList>
    </citation>
    <scope>NUCLEOTIDE SEQUENCE [LARGE SCALE GENOMIC DNA]</scope>
    <source>
        <strain evidence="5 6">JP610</strain>
    </source>
</reference>
<evidence type="ECO:0000256" key="2">
    <source>
        <dbReference type="ARBA" id="ARBA00023043"/>
    </source>
</evidence>
<keyword evidence="2 3" id="KW-0040">ANK repeat</keyword>
<feature type="repeat" description="ANK" evidence="3">
    <location>
        <begin position="31"/>
        <end position="63"/>
    </location>
</feature>
<gene>
    <name evidence="5" type="ORF">SARC_09377</name>
</gene>
<feature type="repeat" description="ANK" evidence="3">
    <location>
        <begin position="305"/>
        <end position="337"/>
    </location>
</feature>
<dbReference type="AlphaFoldDB" id="A0A0L0FNZ1"/>
<dbReference type="InterPro" id="IPR050889">
    <property type="entry name" value="Dendritic_Spine_Reg/Scaffold"/>
</dbReference>
<dbReference type="GeneID" id="25909881"/>
<dbReference type="SMART" id="SM00248">
    <property type="entry name" value="ANK"/>
    <property type="match status" value="10"/>
</dbReference>
<dbReference type="RefSeq" id="XP_014152083.1">
    <property type="nucleotide sequence ID" value="XM_014296608.1"/>
</dbReference>
<evidence type="ECO:0000313" key="5">
    <source>
        <dbReference type="EMBL" id="KNC78181.1"/>
    </source>
</evidence>
<evidence type="ECO:0000256" key="4">
    <source>
        <dbReference type="SAM" id="MobiDB-lite"/>
    </source>
</evidence>
<dbReference type="PANTHER" id="PTHR24166">
    <property type="entry name" value="ROLLING PEBBLES, ISOFORM B"/>
    <property type="match status" value="1"/>
</dbReference>
<dbReference type="eggNOG" id="KOG0504">
    <property type="taxonomic scope" value="Eukaryota"/>
</dbReference>
<feature type="repeat" description="ANK" evidence="3">
    <location>
        <begin position="64"/>
        <end position="96"/>
    </location>
</feature>
<proteinExistence type="predicted"/>
<evidence type="ECO:0000313" key="6">
    <source>
        <dbReference type="Proteomes" id="UP000054560"/>
    </source>
</evidence>
<protein>
    <submittedName>
        <fullName evidence="5">Uncharacterized protein</fullName>
    </submittedName>
</protein>
<feature type="compositionally biased region" description="Polar residues" evidence="4">
    <location>
        <begin position="798"/>
        <end position="809"/>
    </location>
</feature>
<feature type="compositionally biased region" description="Basic and acidic residues" evidence="4">
    <location>
        <begin position="670"/>
        <end position="680"/>
    </location>
</feature>
<dbReference type="PROSITE" id="PS50088">
    <property type="entry name" value="ANK_REPEAT"/>
    <property type="match status" value="8"/>
</dbReference>
<dbReference type="Proteomes" id="UP000054560">
    <property type="component" value="Unassembled WGS sequence"/>
</dbReference>
<feature type="region of interest" description="Disordered" evidence="4">
    <location>
        <begin position="718"/>
        <end position="772"/>
    </location>
</feature>
<feature type="repeat" description="ANK" evidence="3">
    <location>
        <begin position="132"/>
        <end position="164"/>
    </location>
</feature>
<accession>A0A0L0FNZ1</accession>
<dbReference type="STRING" id="667725.A0A0L0FNZ1"/>
<name>A0A0L0FNZ1_9EUKA</name>
<dbReference type="PANTHER" id="PTHR24166:SF48">
    <property type="entry name" value="PROTEIN VAPYRIN"/>
    <property type="match status" value="1"/>
</dbReference>
<feature type="repeat" description="ANK" evidence="3">
    <location>
        <begin position="272"/>
        <end position="304"/>
    </location>
</feature>
<dbReference type="Pfam" id="PF12796">
    <property type="entry name" value="Ank_2"/>
    <property type="match status" value="3"/>
</dbReference>
<feature type="compositionally biased region" description="Polar residues" evidence="4">
    <location>
        <begin position="822"/>
        <end position="844"/>
    </location>
</feature>
<feature type="repeat" description="ANK" evidence="3">
    <location>
        <begin position="371"/>
        <end position="403"/>
    </location>
</feature>
<dbReference type="PROSITE" id="PS50297">
    <property type="entry name" value="ANK_REP_REGION"/>
    <property type="match status" value="6"/>
</dbReference>
<keyword evidence="1" id="KW-0677">Repeat</keyword>
<feature type="repeat" description="ANK" evidence="3">
    <location>
        <begin position="338"/>
        <end position="370"/>
    </location>
</feature>
<dbReference type="SUPFAM" id="SSF48403">
    <property type="entry name" value="Ankyrin repeat"/>
    <property type="match status" value="1"/>
</dbReference>
<dbReference type="PRINTS" id="PR01415">
    <property type="entry name" value="ANKYRIN"/>
</dbReference>
<feature type="region of interest" description="Disordered" evidence="4">
    <location>
        <begin position="634"/>
        <end position="687"/>
    </location>
</feature>
<dbReference type="InterPro" id="IPR002110">
    <property type="entry name" value="Ankyrin_rpt"/>
</dbReference>
<dbReference type="OrthoDB" id="341259at2759"/>
<feature type="region of interest" description="Disordered" evidence="4">
    <location>
        <begin position="796"/>
        <end position="857"/>
    </location>
</feature>
<dbReference type="EMBL" id="KQ242542">
    <property type="protein sequence ID" value="KNC78181.1"/>
    <property type="molecule type" value="Genomic_DNA"/>
</dbReference>
<dbReference type="InterPro" id="IPR036770">
    <property type="entry name" value="Ankyrin_rpt-contain_sf"/>
</dbReference>
<feature type="compositionally biased region" description="Low complexity" evidence="4">
    <location>
        <begin position="845"/>
        <end position="857"/>
    </location>
</feature>
<evidence type="ECO:0000256" key="3">
    <source>
        <dbReference type="PROSITE-ProRule" id="PRU00023"/>
    </source>
</evidence>
<dbReference type="Pfam" id="PF00023">
    <property type="entry name" value="Ank"/>
    <property type="match status" value="1"/>
</dbReference>